<organism evidence="1 2">
    <name type="scientific">Clunio marinus</name>
    <dbReference type="NCBI Taxonomy" id="568069"/>
    <lineage>
        <taxon>Eukaryota</taxon>
        <taxon>Metazoa</taxon>
        <taxon>Ecdysozoa</taxon>
        <taxon>Arthropoda</taxon>
        <taxon>Hexapoda</taxon>
        <taxon>Insecta</taxon>
        <taxon>Pterygota</taxon>
        <taxon>Neoptera</taxon>
        <taxon>Endopterygota</taxon>
        <taxon>Diptera</taxon>
        <taxon>Nematocera</taxon>
        <taxon>Chironomoidea</taxon>
        <taxon>Chironomidae</taxon>
        <taxon>Clunio</taxon>
    </lineage>
</organism>
<proteinExistence type="predicted"/>
<name>A0A1J1J0B3_9DIPT</name>
<dbReference type="EMBL" id="CVRI01000066">
    <property type="protein sequence ID" value="CRL05963.1"/>
    <property type="molecule type" value="Genomic_DNA"/>
</dbReference>
<sequence>MNGKISITRTQFFIPLIVLESKKQILIQFVFSHIAFDKWSSIAYHFKPTKTHSSLLSNFILTHIDTDENRKIATIELNETTQLAALSGMIEKTQLLLIINELSEQRKERNKKVSLFTRQISLVKNLGEEEVQTSPFQKKN</sequence>
<reference evidence="1 2" key="1">
    <citation type="submission" date="2015-04" db="EMBL/GenBank/DDBJ databases">
        <authorList>
            <person name="Syromyatnikov M.Y."/>
            <person name="Popov V.N."/>
        </authorList>
    </citation>
    <scope>NUCLEOTIDE SEQUENCE [LARGE SCALE GENOMIC DNA]</scope>
</reference>
<evidence type="ECO:0000313" key="1">
    <source>
        <dbReference type="EMBL" id="CRL05963.1"/>
    </source>
</evidence>
<evidence type="ECO:0000313" key="2">
    <source>
        <dbReference type="Proteomes" id="UP000183832"/>
    </source>
</evidence>
<gene>
    <name evidence="1" type="ORF">CLUMA_CG019196</name>
</gene>
<keyword evidence="2" id="KW-1185">Reference proteome</keyword>
<dbReference type="Proteomes" id="UP000183832">
    <property type="component" value="Unassembled WGS sequence"/>
</dbReference>
<dbReference type="AlphaFoldDB" id="A0A1J1J0B3"/>
<accession>A0A1J1J0B3</accession>
<protein>
    <submittedName>
        <fullName evidence="1">CLUMA_CG019196, isoform A</fullName>
    </submittedName>
</protein>